<proteinExistence type="predicted"/>
<evidence type="ECO:0000313" key="4">
    <source>
        <dbReference type="EMBL" id="KAH8987243.1"/>
    </source>
</evidence>
<protein>
    <recommendedName>
        <fullName evidence="3">LysM domain-containing protein</fullName>
    </recommendedName>
</protein>
<reference evidence="4" key="1">
    <citation type="submission" date="2022-01" db="EMBL/GenBank/DDBJ databases">
        <title>Comparative genomics reveals a dynamic genome evolution in the ectomycorrhizal milk-cap (Lactarius) mushrooms.</title>
        <authorList>
            <consortium name="DOE Joint Genome Institute"/>
            <person name="Lebreton A."/>
            <person name="Tang N."/>
            <person name="Kuo A."/>
            <person name="LaButti K."/>
            <person name="Drula E."/>
            <person name="Barry K."/>
            <person name="Clum A."/>
            <person name="Lipzen A."/>
            <person name="Mousain D."/>
            <person name="Ng V."/>
            <person name="Wang R."/>
            <person name="Wang X."/>
            <person name="Dai Y."/>
            <person name="Henrissat B."/>
            <person name="Grigoriev I.V."/>
            <person name="Guerin-Laguette A."/>
            <person name="Yu F."/>
            <person name="Martin F.M."/>
        </authorList>
    </citation>
    <scope>NUCLEOTIDE SEQUENCE</scope>
    <source>
        <strain evidence="4">QP</strain>
    </source>
</reference>
<sequence length="106" mass="11073">MYTVPQAEPCDTLVAKLGLSQADILSLNSGLSCDGTIPAGKVLCIKQPKSDLAPACKTKATATATTCDDLASKFGLTPKKFVEYNDNVNSDCTNLVPGQAYCVALD</sequence>
<feature type="domain" description="LysM" evidence="3">
    <location>
        <begin position="1"/>
        <end position="45"/>
    </location>
</feature>
<gene>
    <name evidence="4" type="ORF">EDB92DRAFT_1948602</name>
</gene>
<feature type="domain" description="LysM" evidence="3">
    <location>
        <begin position="57"/>
        <end position="103"/>
    </location>
</feature>
<dbReference type="Pfam" id="PF01476">
    <property type="entry name" value="LysM"/>
    <property type="match status" value="2"/>
</dbReference>
<dbReference type="InterPro" id="IPR018392">
    <property type="entry name" value="LysM"/>
</dbReference>
<evidence type="ECO:0000313" key="5">
    <source>
        <dbReference type="Proteomes" id="UP001201163"/>
    </source>
</evidence>
<evidence type="ECO:0000256" key="1">
    <source>
        <dbReference type="ARBA" id="ARBA00022669"/>
    </source>
</evidence>
<name>A0AAD4Q613_9AGAM</name>
<dbReference type="AlphaFoldDB" id="A0AAD4Q613"/>
<keyword evidence="2" id="KW-0843">Virulence</keyword>
<dbReference type="Gene3D" id="3.10.350.10">
    <property type="entry name" value="LysM domain"/>
    <property type="match status" value="2"/>
</dbReference>
<evidence type="ECO:0000256" key="2">
    <source>
        <dbReference type="ARBA" id="ARBA00023026"/>
    </source>
</evidence>
<dbReference type="SMART" id="SM00257">
    <property type="entry name" value="LysM"/>
    <property type="match status" value="2"/>
</dbReference>
<dbReference type="EMBL" id="JAKELL010000048">
    <property type="protein sequence ID" value="KAH8987243.1"/>
    <property type="molecule type" value="Genomic_DNA"/>
</dbReference>
<dbReference type="PANTHER" id="PTHR34997:SF1">
    <property type="entry name" value="PEPTIDOGLYCAN-BINDING LYSIN DOMAIN"/>
    <property type="match status" value="1"/>
</dbReference>
<dbReference type="Proteomes" id="UP001201163">
    <property type="component" value="Unassembled WGS sequence"/>
</dbReference>
<keyword evidence="1" id="KW-0147">Chitin-binding</keyword>
<dbReference type="PANTHER" id="PTHR34997">
    <property type="entry name" value="AM15"/>
    <property type="match status" value="1"/>
</dbReference>
<organism evidence="4 5">
    <name type="scientific">Lactarius akahatsu</name>
    <dbReference type="NCBI Taxonomy" id="416441"/>
    <lineage>
        <taxon>Eukaryota</taxon>
        <taxon>Fungi</taxon>
        <taxon>Dikarya</taxon>
        <taxon>Basidiomycota</taxon>
        <taxon>Agaricomycotina</taxon>
        <taxon>Agaricomycetes</taxon>
        <taxon>Russulales</taxon>
        <taxon>Russulaceae</taxon>
        <taxon>Lactarius</taxon>
    </lineage>
</organism>
<keyword evidence="5" id="KW-1185">Reference proteome</keyword>
<dbReference type="PROSITE" id="PS51782">
    <property type="entry name" value="LYSM"/>
    <property type="match status" value="2"/>
</dbReference>
<dbReference type="InterPro" id="IPR052210">
    <property type="entry name" value="LysM1-like"/>
</dbReference>
<dbReference type="GO" id="GO:0008061">
    <property type="term" value="F:chitin binding"/>
    <property type="evidence" value="ECO:0007669"/>
    <property type="project" value="UniProtKB-KW"/>
</dbReference>
<evidence type="ECO:0000259" key="3">
    <source>
        <dbReference type="PROSITE" id="PS51782"/>
    </source>
</evidence>
<comment type="caution">
    <text evidence="4">The sequence shown here is derived from an EMBL/GenBank/DDBJ whole genome shotgun (WGS) entry which is preliminary data.</text>
</comment>
<dbReference type="InterPro" id="IPR036779">
    <property type="entry name" value="LysM_dom_sf"/>
</dbReference>
<accession>A0AAD4Q613</accession>